<feature type="compositionally biased region" description="Polar residues" evidence="2">
    <location>
        <begin position="20"/>
        <end position="29"/>
    </location>
</feature>
<comment type="caution">
    <text evidence="4">The sequence shown here is derived from an EMBL/GenBank/DDBJ whole genome shotgun (WGS) entry which is preliminary data.</text>
</comment>
<feature type="coiled-coil region" evidence="1">
    <location>
        <begin position="570"/>
        <end position="597"/>
    </location>
</feature>
<dbReference type="Proteomes" id="UP001596496">
    <property type="component" value="Unassembled WGS sequence"/>
</dbReference>
<keyword evidence="3" id="KW-1133">Transmembrane helix</keyword>
<proteinExistence type="predicted"/>
<accession>A0ABW2PGS7</accession>
<dbReference type="EMBL" id="JBHTCG010000059">
    <property type="protein sequence ID" value="MFC7388302.1"/>
    <property type="molecule type" value="Genomic_DNA"/>
</dbReference>
<evidence type="ECO:0000313" key="4">
    <source>
        <dbReference type="EMBL" id="MFC7388302.1"/>
    </source>
</evidence>
<sequence length="635" mass="65186">MDLTANPDLPRAADAEHPQQHNGEPQGSITEPPDHDGDLSEAPGRRVDLSEAADHGVALSETQHHGGAPNRPHHHDGELSESQHHDGDLSDLQRYAEALITQLAADGTAPPAPPSVLDVRGHWLAPAIEALLLILSGEDALDPLTRAAQLDQANTALFLCLSLAVSGHGDRIHASWLGTAFGELSTDRPVEPGQRALWMAAARGAYGPAGKIFVLRKLDAAAVSSTAEPDRWLTALVPGDPPPAATAPSSTSAGTGSPPNGAASPTPTNATPAPNGTPSPQSSAASPSSDAAPPPSTATSPSTDAASPSVSPASPPSGTTSPSSDTASAPTGTASASPAGSSAASTPSQAVAASPEAVAQALAESPALSALPALAEVSELTGPVQAAARLARLLERCTEITATRPAATPRPDRPGPWPDTEPVTVLRALIGFEDPGPLGSLTSHLLEDVRSGSDPHLAAIAFHVAAPVVRAAAEDLAQATRVTPPDEIIVPIHGHDVILRPEGADEATLAAAEAKIRAEGAARLSGRWLVYAPALLPIVAVVLAFTVSELFAVAGLVLGGVAGYILWRRSVREQAEARRVETEITQLREQAEAAMWALHDYAREAGERADKASENLTALSRLLRRGPAVATDHRP</sequence>
<evidence type="ECO:0000256" key="2">
    <source>
        <dbReference type="SAM" id="MobiDB-lite"/>
    </source>
</evidence>
<feature type="compositionally biased region" description="Basic and acidic residues" evidence="2">
    <location>
        <begin position="32"/>
        <end position="44"/>
    </location>
</feature>
<feature type="region of interest" description="Disordered" evidence="2">
    <location>
        <begin position="233"/>
        <end position="348"/>
    </location>
</feature>
<name>A0ABW2PGS7_9ACTN</name>
<evidence type="ECO:0000256" key="1">
    <source>
        <dbReference type="SAM" id="Coils"/>
    </source>
</evidence>
<keyword evidence="5" id="KW-1185">Reference proteome</keyword>
<feature type="compositionally biased region" description="Basic and acidic residues" evidence="2">
    <location>
        <begin position="75"/>
        <end position="87"/>
    </location>
</feature>
<feature type="compositionally biased region" description="Low complexity" evidence="2">
    <location>
        <begin position="246"/>
        <end position="348"/>
    </location>
</feature>
<gene>
    <name evidence="4" type="ORF">ACFQSB_39275</name>
</gene>
<feature type="region of interest" description="Disordered" evidence="2">
    <location>
        <begin position="1"/>
        <end position="44"/>
    </location>
</feature>
<protein>
    <submittedName>
        <fullName evidence="4">Uncharacterized protein</fullName>
    </submittedName>
</protein>
<reference evidence="5" key="1">
    <citation type="journal article" date="2019" name="Int. J. Syst. Evol. Microbiol.">
        <title>The Global Catalogue of Microorganisms (GCM) 10K type strain sequencing project: providing services to taxonomists for standard genome sequencing and annotation.</title>
        <authorList>
            <consortium name="The Broad Institute Genomics Platform"/>
            <consortium name="The Broad Institute Genome Sequencing Center for Infectious Disease"/>
            <person name="Wu L."/>
            <person name="Ma J."/>
        </authorList>
    </citation>
    <scope>NUCLEOTIDE SEQUENCE [LARGE SCALE GENOMIC DNA]</scope>
    <source>
        <strain evidence="5">CECT 7649</strain>
    </source>
</reference>
<feature type="transmembrane region" description="Helical" evidence="3">
    <location>
        <begin position="534"/>
        <end position="567"/>
    </location>
</feature>
<keyword evidence="1" id="KW-0175">Coiled coil</keyword>
<evidence type="ECO:0000256" key="3">
    <source>
        <dbReference type="SAM" id="Phobius"/>
    </source>
</evidence>
<feature type="region of interest" description="Disordered" evidence="2">
    <location>
        <begin position="61"/>
        <end position="87"/>
    </location>
</feature>
<keyword evidence="3" id="KW-0812">Transmembrane</keyword>
<evidence type="ECO:0000313" key="5">
    <source>
        <dbReference type="Proteomes" id="UP001596496"/>
    </source>
</evidence>
<dbReference type="RefSeq" id="WP_380832374.1">
    <property type="nucleotide sequence ID" value="NZ_JBHTCG010000059.1"/>
</dbReference>
<keyword evidence="3" id="KW-0472">Membrane</keyword>
<organism evidence="4 5">
    <name type="scientific">Sphaerisporangium rhizosphaerae</name>
    <dbReference type="NCBI Taxonomy" id="2269375"/>
    <lineage>
        <taxon>Bacteria</taxon>
        <taxon>Bacillati</taxon>
        <taxon>Actinomycetota</taxon>
        <taxon>Actinomycetes</taxon>
        <taxon>Streptosporangiales</taxon>
        <taxon>Streptosporangiaceae</taxon>
        <taxon>Sphaerisporangium</taxon>
    </lineage>
</organism>